<evidence type="ECO:0000313" key="2">
    <source>
        <dbReference type="EMBL" id="KAL0948677.1"/>
    </source>
</evidence>
<gene>
    <name evidence="2" type="ORF">HGRIS_010478</name>
</gene>
<feature type="region of interest" description="Disordered" evidence="1">
    <location>
        <begin position="19"/>
        <end position="39"/>
    </location>
</feature>
<feature type="compositionally biased region" description="Polar residues" evidence="1">
    <location>
        <begin position="52"/>
        <end position="70"/>
    </location>
</feature>
<dbReference type="Proteomes" id="UP001556367">
    <property type="component" value="Unassembled WGS sequence"/>
</dbReference>
<sequence>MKRRYTQPVHLRQGSKHIRTNFNPLSTSTRASHLSSVQTLRPAQVRRLKAFTQDTTPVGATPSRSVPSAQSSLSSDDNDCLDDVLTGQQPLDLSHAVESSVTLWMTWTGSRRTLNRSAAETITAHDEITPNGEPWASRPRCKR</sequence>
<evidence type="ECO:0000256" key="1">
    <source>
        <dbReference type="SAM" id="MobiDB-lite"/>
    </source>
</evidence>
<feature type="compositionally biased region" description="Polar residues" evidence="1">
    <location>
        <begin position="20"/>
        <end position="39"/>
    </location>
</feature>
<feature type="region of interest" description="Disordered" evidence="1">
    <location>
        <begin position="52"/>
        <end position="80"/>
    </location>
</feature>
<organism evidence="2 3">
    <name type="scientific">Hohenbuehelia grisea</name>
    <dbReference type="NCBI Taxonomy" id="104357"/>
    <lineage>
        <taxon>Eukaryota</taxon>
        <taxon>Fungi</taxon>
        <taxon>Dikarya</taxon>
        <taxon>Basidiomycota</taxon>
        <taxon>Agaricomycotina</taxon>
        <taxon>Agaricomycetes</taxon>
        <taxon>Agaricomycetidae</taxon>
        <taxon>Agaricales</taxon>
        <taxon>Pleurotineae</taxon>
        <taxon>Pleurotaceae</taxon>
        <taxon>Hohenbuehelia</taxon>
    </lineage>
</organism>
<proteinExistence type="predicted"/>
<accession>A0ABR3IZN3</accession>
<comment type="caution">
    <text evidence="2">The sequence shown here is derived from an EMBL/GenBank/DDBJ whole genome shotgun (WGS) entry which is preliminary data.</text>
</comment>
<evidence type="ECO:0000313" key="3">
    <source>
        <dbReference type="Proteomes" id="UP001556367"/>
    </source>
</evidence>
<protein>
    <submittedName>
        <fullName evidence="2">Uncharacterized protein</fullName>
    </submittedName>
</protein>
<reference evidence="3" key="1">
    <citation type="submission" date="2024-06" db="EMBL/GenBank/DDBJ databases">
        <title>Multi-omics analyses provide insights into the biosynthesis of the anticancer antibiotic pleurotin in Hohenbuehelia grisea.</title>
        <authorList>
            <person name="Weaver J.A."/>
            <person name="Alberti F."/>
        </authorList>
    </citation>
    <scope>NUCLEOTIDE SEQUENCE [LARGE SCALE GENOMIC DNA]</scope>
    <source>
        <strain evidence="3">T-177</strain>
    </source>
</reference>
<dbReference type="EMBL" id="JASNQZ010000013">
    <property type="protein sequence ID" value="KAL0948677.1"/>
    <property type="molecule type" value="Genomic_DNA"/>
</dbReference>
<name>A0ABR3IZN3_9AGAR</name>
<keyword evidence="3" id="KW-1185">Reference proteome</keyword>